<dbReference type="SUPFAM" id="SSF56112">
    <property type="entry name" value="Protein kinase-like (PK-like)"/>
    <property type="match status" value="1"/>
</dbReference>
<evidence type="ECO:0000313" key="2">
    <source>
        <dbReference type="Proteomes" id="UP000215224"/>
    </source>
</evidence>
<dbReference type="NCBIfam" id="TIGR02904">
    <property type="entry name" value="spore_ysxE"/>
    <property type="match status" value="1"/>
</dbReference>
<dbReference type="GO" id="GO:0042601">
    <property type="term" value="C:endospore-forming forespore"/>
    <property type="evidence" value="ECO:0007669"/>
    <property type="project" value="TreeGrafter"/>
</dbReference>
<dbReference type="EMBL" id="CP018866">
    <property type="protein sequence ID" value="AST92755.1"/>
    <property type="molecule type" value="Genomic_DNA"/>
</dbReference>
<keyword evidence="1" id="KW-0167">Capsid protein</keyword>
<name>A0A223KTC7_9BACI</name>
<evidence type="ECO:0000313" key="1">
    <source>
        <dbReference type="EMBL" id="AST92755.1"/>
    </source>
</evidence>
<dbReference type="InterPro" id="IPR047175">
    <property type="entry name" value="CotS-like"/>
</dbReference>
<dbReference type="Gene3D" id="3.30.200.20">
    <property type="entry name" value="Phosphorylase Kinase, domain 1"/>
    <property type="match status" value="1"/>
</dbReference>
<dbReference type="PANTHER" id="PTHR39179">
    <property type="entry name" value="SPORE COAT PROTEIN I"/>
    <property type="match status" value="1"/>
</dbReference>
<proteinExistence type="predicted"/>
<dbReference type="Proteomes" id="UP000215224">
    <property type="component" value="Chromosome"/>
</dbReference>
<dbReference type="RefSeq" id="WP_066414405.1">
    <property type="nucleotide sequence ID" value="NZ_CP018866.1"/>
</dbReference>
<dbReference type="AlphaFoldDB" id="A0A223KTC7"/>
<dbReference type="Gene3D" id="3.90.1200.10">
    <property type="match status" value="1"/>
</dbReference>
<accession>A0A223KTC7</accession>
<protein>
    <submittedName>
        <fullName evidence="1">Spore coat protein YsxE</fullName>
    </submittedName>
</protein>
<keyword evidence="1" id="KW-0946">Virion</keyword>
<dbReference type="PANTHER" id="PTHR39179:SF3">
    <property type="entry name" value="COTS-RELATED PROTEIN"/>
    <property type="match status" value="1"/>
</dbReference>
<sequence>MQTTNEQYAESILRQYGVVPELLQSYSHNVWRVGTKEGNYALKKIDKNRAYALFMNIHSLSQRGVSSVVPIYKTQQGFYFIENQTDSYYLMPWVEHQEEREADFKDSLMFKELAKLHNITVKEKDYELDDITSFYEKTKIDWRQDEERLNQFVDDCEKKIYMSPFELQVCSFATEIGSALRFALQKLDSWYDEIKEAKKHRTAITHGAVSFHHFLKDKEGRGYFISWEKARKAAPANDLIAFYHRYLRTYPMFCDDCVDWYFEYSNAFPLKDHEKALALAYLAYPRQFISVLNKYIEEKRLKRRKGERKHVTHILESYWLAKNIEYVAGRISQIEEQKKMQSTQSSS</sequence>
<gene>
    <name evidence="1" type="ORF">BC6307_16410</name>
</gene>
<dbReference type="STRING" id="1314751.GCA_001591425_01590"/>
<dbReference type="KEGG" id="bcoh:BC6307_16410"/>
<organism evidence="1 2">
    <name type="scientific">Sutcliffiella cohnii</name>
    <dbReference type="NCBI Taxonomy" id="33932"/>
    <lineage>
        <taxon>Bacteria</taxon>
        <taxon>Bacillati</taxon>
        <taxon>Bacillota</taxon>
        <taxon>Bacilli</taxon>
        <taxon>Bacillales</taxon>
        <taxon>Bacillaceae</taxon>
        <taxon>Sutcliffiella</taxon>
    </lineage>
</organism>
<reference evidence="1 2" key="1">
    <citation type="submission" date="2016-12" db="EMBL/GenBank/DDBJ databases">
        <title>The whole genome sequencing and assembly of Bacillus cohnii DSM 6307T strain.</title>
        <authorList>
            <person name="Lee Y.-J."/>
            <person name="Yi H."/>
            <person name="Bahn Y.-S."/>
            <person name="Kim J.F."/>
            <person name="Lee D.-W."/>
        </authorList>
    </citation>
    <scope>NUCLEOTIDE SEQUENCE [LARGE SCALE GENOMIC DNA]</scope>
    <source>
        <strain evidence="1 2">DSM 6307</strain>
    </source>
</reference>
<dbReference type="InterPro" id="IPR014253">
    <property type="entry name" value="Spore_coat_YsxE"/>
</dbReference>
<keyword evidence="2" id="KW-1185">Reference proteome</keyword>
<dbReference type="InterPro" id="IPR011009">
    <property type="entry name" value="Kinase-like_dom_sf"/>
</dbReference>